<accession>A0ACB9HFR9</accession>
<evidence type="ECO:0000313" key="1">
    <source>
        <dbReference type="EMBL" id="KAI3794146.1"/>
    </source>
</evidence>
<dbReference type="Proteomes" id="UP001056120">
    <property type="component" value="Linkage Group LG12"/>
</dbReference>
<comment type="caution">
    <text evidence="1">The sequence shown here is derived from an EMBL/GenBank/DDBJ whole genome shotgun (WGS) entry which is preliminary data.</text>
</comment>
<reference evidence="1 2" key="2">
    <citation type="journal article" date="2022" name="Mol. Ecol. Resour.">
        <title>The genomes of chicory, endive, great burdock and yacon provide insights into Asteraceae paleo-polyploidization history and plant inulin production.</title>
        <authorList>
            <person name="Fan W."/>
            <person name="Wang S."/>
            <person name="Wang H."/>
            <person name="Wang A."/>
            <person name="Jiang F."/>
            <person name="Liu H."/>
            <person name="Zhao H."/>
            <person name="Xu D."/>
            <person name="Zhang Y."/>
        </authorList>
    </citation>
    <scope>NUCLEOTIDE SEQUENCE [LARGE SCALE GENOMIC DNA]</scope>
    <source>
        <strain evidence="2">cv. Yunnan</strain>
        <tissue evidence="1">Leaves</tissue>
    </source>
</reference>
<name>A0ACB9HFR9_9ASTR</name>
<organism evidence="1 2">
    <name type="scientific">Smallanthus sonchifolius</name>
    <dbReference type="NCBI Taxonomy" id="185202"/>
    <lineage>
        <taxon>Eukaryota</taxon>
        <taxon>Viridiplantae</taxon>
        <taxon>Streptophyta</taxon>
        <taxon>Embryophyta</taxon>
        <taxon>Tracheophyta</taxon>
        <taxon>Spermatophyta</taxon>
        <taxon>Magnoliopsida</taxon>
        <taxon>eudicotyledons</taxon>
        <taxon>Gunneridae</taxon>
        <taxon>Pentapetalae</taxon>
        <taxon>asterids</taxon>
        <taxon>campanulids</taxon>
        <taxon>Asterales</taxon>
        <taxon>Asteraceae</taxon>
        <taxon>Asteroideae</taxon>
        <taxon>Heliantheae alliance</taxon>
        <taxon>Millerieae</taxon>
        <taxon>Smallanthus</taxon>
    </lineage>
</organism>
<evidence type="ECO:0000313" key="2">
    <source>
        <dbReference type="Proteomes" id="UP001056120"/>
    </source>
</evidence>
<dbReference type="EMBL" id="CM042029">
    <property type="protein sequence ID" value="KAI3794146.1"/>
    <property type="molecule type" value="Genomic_DNA"/>
</dbReference>
<proteinExistence type="predicted"/>
<keyword evidence="2" id="KW-1185">Reference proteome</keyword>
<sequence>MGISMGEDDLYGYNSIGNSVDEDRWLAFNNLHVVGSCNGLVCVSPRDAVFIVTNPSTSEHQMKLPMPPHPPLKYVYVNGISGILCGGALHWFMSDDVKKVIIYLDLSTEEFKEIPQSADEEYECTVLMMVNVCPVLGAIFVLVYLSRALYPPVPTIILMRDERGMLSAQQQQQGKEEGDIRKKEEVL</sequence>
<gene>
    <name evidence="1" type="ORF">L1987_36774</name>
</gene>
<protein>
    <submittedName>
        <fullName evidence="1">Uncharacterized protein</fullName>
    </submittedName>
</protein>
<reference evidence="2" key="1">
    <citation type="journal article" date="2022" name="Mol. Ecol. Resour.">
        <title>The genomes of chicory, endive, great burdock and yacon provide insights into Asteraceae palaeo-polyploidization history and plant inulin production.</title>
        <authorList>
            <person name="Fan W."/>
            <person name="Wang S."/>
            <person name="Wang H."/>
            <person name="Wang A."/>
            <person name="Jiang F."/>
            <person name="Liu H."/>
            <person name="Zhao H."/>
            <person name="Xu D."/>
            <person name="Zhang Y."/>
        </authorList>
    </citation>
    <scope>NUCLEOTIDE SEQUENCE [LARGE SCALE GENOMIC DNA]</scope>
    <source>
        <strain evidence="2">cv. Yunnan</strain>
    </source>
</reference>